<dbReference type="NCBIfam" id="NF002620">
    <property type="entry name" value="PRK02277.1"/>
    <property type="match status" value="1"/>
</dbReference>
<reference evidence="4" key="1">
    <citation type="submission" date="2019-08" db="EMBL/GenBank/DDBJ databases">
        <authorList>
            <person name="Kucharzyk K."/>
            <person name="Murdoch R.W."/>
            <person name="Higgins S."/>
            <person name="Loffler F."/>
        </authorList>
    </citation>
    <scope>NUCLEOTIDE SEQUENCE</scope>
</reference>
<accession>A0A644UKW2</accession>
<proteinExistence type="inferred from homology"/>
<evidence type="ECO:0000256" key="1">
    <source>
        <dbReference type="ARBA" id="ARBA00023015"/>
    </source>
</evidence>
<dbReference type="SUPFAM" id="SSF53271">
    <property type="entry name" value="PRTase-like"/>
    <property type="match status" value="1"/>
</dbReference>
<comment type="caution">
    <text evidence="4">The sequence shown here is derived from an EMBL/GenBank/DDBJ whole genome shotgun (WGS) entry which is preliminary data.</text>
</comment>
<dbReference type="Pfam" id="PF00156">
    <property type="entry name" value="Pribosyltran"/>
    <property type="match status" value="1"/>
</dbReference>
<evidence type="ECO:0000313" key="4">
    <source>
        <dbReference type="EMBL" id="MPL79492.1"/>
    </source>
</evidence>
<dbReference type="InterPro" id="IPR022854">
    <property type="entry name" value="GfcR-like"/>
</dbReference>
<dbReference type="EC" id="2.4.2.10" evidence="4"/>
<dbReference type="EMBL" id="VSSQ01000127">
    <property type="protein sequence ID" value="MPL79492.1"/>
    <property type="molecule type" value="Genomic_DNA"/>
</dbReference>
<keyword evidence="4" id="KW-0808">Transferase</keyword>
<keyword evidence="1" id="KW-0805">Transcription regulation</keyword>
<organism evidence="4">
    <name type="scientific">bioreactor metagenome</name>
    <dbReference type="NCBI Taxonomy" id="1076179"/>
    <lineage>
        <taxon>unclassified sequences</taxon>
        <taxon>metagenomes</taxon>
        <taxon>ecological metagenomes</taxon>
    </lineage>
</organism>
<keyword evidence="4" id="KW-0328">Glycosyltransferase</keyword>
<name>A0A644UKW2_9ZZZZ</name>
<dbReference type="Gene3D" id="3.40.50.2020">
    <property type="match status" value="1"/>
</dbReference>
<dbReference type="AlphaFoldDB" id="A0A644UKW2"/>
<dbReference type="HAMAP" id="MF_01214">
    <property type="entry name" value="GfcR"/>
    <property type="match status" value="1"/>
</dbReference>
<dbReference type="GO" id="GO:0019856">
    <property type="term" value="P:pyrimidine nucleobase biosynthetic process"/>
    <property type="evidence" value="ECO:0007669"/>
    <property type="project" value="TreeGrafter"/>
</dbReference>
<evidence type="ECO:0000259" key="3">
    <source>
        <dbReference type="Pfam" id="PF00156"/>
    </source>
</evidence>
<protein>
    <submittedName>
        <fullName evidence="4">Orotate phosphoribosyltransferase</fullName>
        <ecNumber evidence="4">2.4.2.10</ecNumber>
    </submittedName>
</protein>
<dbReference type="PANTHER" id="PTHR19278:SF41">
    <property type="entry name" value="PYRE-LIKE PROTEIN"/>
    <property type="match status" value="1"/>
</dbReference>
<keyword evidence="1" id="KW-0804">Transcription</keyword>
<dbReference type="GO" id="GO:0004588">
    <property type="term" value="F:orotate phosphoribosyltransferase activity"/>
    <property type="evidence" value="ECO:0007669"/>
    <property type="project" value="UniProtKB-EC"/>
</dbReference>
<feature type="domain" description="Phosphoribosyltransferase" evidence="3">
    <location>
        <begin position="81"/>
        <end position="194"/>
    </location>
</feature>
<dbReference type="InterPro" id="IPR000836">
    <property type="entry name" value="PRTase_dom"/>
</dbReference>
<sequence>MSSLEELMTKAKDLHSEGHSSGQIADELSLSVDTVTWLLTQGKAGIAAPKDVHIDWTTVSSNSTLLGGISSMMLANFEAANEEEEGIDTVIGISVSGVPLATMIAAEDGLNLAIYHPSKHNPEGKIGSISGNFSKVSQKRCLIVDDCITTGNTLTEIVNYLRRHKATPVGICVIFDKRGVREIEGVPVYSLFTIKRID</sequence>
<dbReference type="GO" id="GO:0003677">
    <property type="term" value="F:DNA binding"/>
    <property type="evidence" value="ECO:0007669"/>
    <property type="project" value="UniProtKB-KW"/>
</dbReference>
<dbReference type="PANTHER" id="PTHR19278">
    <property type="entry name" value="OROTATE PHOSPHORIBOSYLTRANSFERASE"/>
    <property type="match status" value="1"/>
</dbReference>
<dbReference type="GO" id="GO:0006222">
    <property type="term" value="P:UMP biosynthetic process"/>
    <property type="evidence" value="ECO:0007669"/>
    <property type="project" value="TreeGrafter"/>
</dbReference>
<dbReference type="CDD" id="cd06223">
    <property type="entry name" value="PRTases_typeI"/>
    <property type="match status" value="1"/>
</dbReference>
<dbReference type="InterPro" id="IPR029057">
    <property type="entry name" value="PRTase-like"/>
</dbReference>
<evidence type="ECO:0000256" key="2">
    <source>
        <dbReference type="ARBA" id="ARBA00023125"/>
    </source>
</evidence>
<gene>
    <name evidence="4" type="primary">pyrE_9</name>
    <name evidence="4" type="ORF">SDC9_25371</name>
</gene>
<keyword evidence="2" id="KW-0238">DNA-binding</keyword>